<dbReference type="EMBL" id="LAZR01009005">
    <property type="protein sequence ID" value="KKM75281.1"/>
    <property type="molecule type" value="Genomic_DNA"/>
</dbReference>
<name>A0A0F9KKL0_9ZZZZ</name>
<comment type="caution">
    <text evidence="1">The sequence shown here is derived from an EMBL/GenBank/DDBJ whole genome shotgun (WGS) entry which is preliminary data.</text>
</comment>
<evidence type="ECO:0000313" key="1">
    <source>
        <dbReference type="EMBL" id="KKM75281.1"/>
    </source>
</evidence>
<gene>
    <name evidence="1" type="ORF">LCGC14_1391890</name>
</gene>
<evidence type="ECO:0008006" key="2">
    <source>
        <dbReference type="Google" id="ProtNLM"/>
    </source>
</evidence>
<accession>A0A0F9KKL0</accession>
<proteinExistence type="predicted"/>
<protein>
    <recommendedName>
        <fullName evidence="2">Phage ABA sandwich domain-containing protein</fullName>
    </recommendedName>
</protein>
<organism evidence="1">
    <name type="scientific">marine sediment metagenome</name>
    <dbReference type="NCBI Taxonomy" id="412755"/>
    <lineage>
        <taxon>unclassified sequences</taxon>
        <taxon>metagenomes</taxon>
        <taxon>ecological metagenomes</taxon>
    </lineage>
</organism>
<dbReference type="AlphaFoldDB" id="A0A0F9KKL0"/>
<sequence>MDELNKKLAEWAVPAAVEIQVQEKQIVIETDEGTGSIELLTESLDACFKLLVPNVDFGQMELYLLEDGSWLYHLNYVGKDDKGYSGRGINPALALCLAIEKLIDSESK</sequence>
<reference evidence="1" key="1">
    <citation type="journal article" date="2015" name="Nature">
        <title>Complex archaea that bridge the gap between prokaryotes and eukaryotes.</title>
        <authorList>
            <person name="Spang A."/>
            <person name="Saw J.H."/>
            <person name="Jorgensen S.L."/>
            <person name="Zaremba-Niedzwiedzka K."/>
            <person name="Martijn J."/>
            <person name="Lind A.E."/>
            <person name="van Eijk R."/>
            <person name="Schleper C."/>
            <person name="Guy L."/>
            <person name="Ettema T.J."/>
        </authorList>
    </citation>
    <scope>NUCLEOTIDE SEQUENCE</scope>
</reference>